<keyword evidence="2" id="KW-0229">DNA integration</keyword>
<dbReference type="InterPro" id="IPR025269">
    <property type="entry name" value="SAM-like_dom"/>
</dbReference>
<evidence type="ECO:0000313" key="9">
    <source>
        <dbReference type="Proteomes" id="UP000032309"/>
    </source>
</evidence>
<dbReference type="Gene3D" id="1.10.150.130">
    <property type="match status" value="1"/>
</dbReference>
<dbReference type="PROSITE" id="PS51900">
    <property type="entry name" value="CB"/>
    <property type="match status" value="1"/>
</dbReference>
<evidence type="ECO:0000256" key="2">
    <source>
        <dbReference type="ARBA" id="ARBA00022908"/>
    </source>
</evidence>
<evidence type="ECO:0000256" key="1">
    <source>
        <dbReference type="ARBA" id="ARBA00008857"/>
    </source>
</evidence>
<reference evidence="9" key="1">
    <citation type="journal article" date="2015" name="Genome Announc.">
        <title>Draft Genome Sequence of an Anaerobic Ammonium-Oxidizing Bacterium, "Candidatus Brocadia sinica".</title>
        <authorList>
            <person name="Oshiki M."/>
            <person name="Shinyako-Hata K."/>
            <person name="Satoh H."/>
            <person name="Okabe S."/>
        </authorList>
    </citation>
    <scope>NUCLEOTIDE SEQUENCE [LARGE SCALE GENOMIC DNA]</scope>
    <source>
        <strain evidence="9">JPN1</strain>
    </source>
</reference>
<dbReference type="InterPro" id="IPR050808">
    <property type="entry name" value="Phage_Integrase"/>
</dbReference>
<evidence type="ECO:0000313" key="8">
    <source>
        <dbReference type="EMBL" id="GAN31556.1"/>
    </source>
</evidence>
<keyword evidence="4" id="KW-0233">DNA recombination</keyword>
<name>A0ABQ0JS43_9BACT</name>
<dbReference type="Pfam" id="PF13102">
    <property type="entry name" value="Phage_int_SAM_5"/>
    <property type="match status" value="1"/>
</dbReference>
<protein>
    <submittedName>
        <fullName evidence="8">Uncharacterized protein</fullName>
    </submittedName>
</protein>
<evidence type="ECO:0000256" key="4">
    <source>
        <dbReference type="ARBA" id="ARBA00023172"/>
    </source>
</evidence>
<keyword evidence="9" id="KW-1185">Reference proteome</keyword>
<evidence type="ECO:0000256" key="3">
    <source>
        <dbReference type="ARBA" id="ARBA00023125"/>
    </source>
</evidence>
<evidence type="ECO:0000256" key="5">
    <source>
        <dbReference type="PROSITE-ProRule" id="PRU01248"/>
    </source>
</evidence>
<dbReference type="Gene3D" id="1.10.443.10">
    <property type="entry name" value="Intergrase catalytic core"/>
    <property type="match status" value="1"/>
</dbReference>
<dbReference type="InterPro" id="IPR044068">
    <property type="entry name" value="CB"/>
</dbReference>
<feature type="domain" description="Core-binding (CB)" evidence="7">
    <location>
        <begin position="102"/>
        <end position="184"/>
    </location>
</feature>
<gene>
    <name evidence="8" type="ORF">BROSI_A0057</name>
</gene>
<dbReference type="SUPFAM" id="SSF56349">
    <property type="entry name" value="DNA breaking-rejoining enzymes"/>
    <property type="match status" value="1"/>
</dbReference>
<dbReference type="RefSeq" id="WP_052561277.1">
    <property type="nucleotide sequence ID" value="NZ_BAFN01000001.1"/>
</dbReference>
<dbReference type="PANTHER" id="PTHR30629">
    <property type="entry name" value="PROPHAGE INTEGRASE"/>
    <property type="match status" value="1"/>
</dbReference>
<proteinExistence type="inferred from homology"/>
<dbReference type="InterPro" id="IPR013762">
    <property type="entry name" value="Integrase-like_cat_sf"/>
</dbReference>
<keyword evidence="3 5" id="KW-0238">DNA-binding</keyword>
<organism evidence="8 9">
    <name type="scientific">Candidatus Brocadia sinica JPN1</name>
    <dbReference type="NCBI Taxonomy" id="1197129"/>
    <lineage>
        <taxon>Bacteria</taxon>
        <taxon>Pseudomonadati</taxon>
        <taxon>Planctomycetota</taxon>
        <taxon>Candidatus Brocadiia</taxon>
        <taxon>Candidatus Brocadiales</taxon>
        <taxon>Candidatus Brocadiaceae</taxon>
        <taxon>Candidatus Brocadia</taxon>
    </lineage>
</organism>
<sequence>MAVRWKKYHSACKGKRVEGDRYGKVIQGGVSCNGKRGKYCPEDVPSPCGGWSIEFRDQHGTWRSIVKPGFTKTEAKEAYQEIVRNVQRGLFDLPILQKMPKVTVEAYSRKYLEYIKGSVPENTFVNRQTAVNAIAKHLGGFEVSKLNAVLIQRFCTDIVQKDGAKASTVNQYCSVLRLILDMAVQERVVNSNPMQGVKRLKVDETRKRILTNEEIKRILDESVLPMGRERMAILIGMFTGLRLMDVMALKWSNIDFQNATLTTIAQKTGRVVALPLSSYLVGELKKYKESAGDAKEHLFYDGEVNHKIAGECSNHFIRVFKKMGLSGASFHLLRHTNATLITEVVQDVSIASKMLGHTNLNTTMTYVHRDLDDKKEAVEKFTKHVLSLKEYELRTIYKTA</sequence>
<comment type="caution">
    <text evidence="8">The sequence shown here is derived from an EMBL/GenBank/DDBJ whole genome shotgun (WGS) entry which is preliminary data.</text>
</comment>
<dbReference type="InterPro" id="IPR011010">
    <property type="entry name" value="DNA_brk_join_enz"/>
</dbReference>
<evidence type="ECO:0000259" key="7">
    <source>
        <dbReference type="PROSITE" id="PS51900"/>
    </source>
</evidence>
<dbReference type="EMBL" id="BAFN01000001">
    <property type="protein sequence ID" value="GAN31556.1"/>
    <property type="molecule type" value="Genomic_DNA"/>
</dbReference>
<accession>A0ABQ0JS43</accession>
<feature type="domain" description="Tyr recombinase" evidence="6">
    <location>
        <begin position="205"/>
        <end position="379"/>
    </location>
</feature>
<dbReference type="InterPro" id="IPR002104">
    <property type="entry name" value="Integrase_catalytic"/>
</dbReference>
<comment type="similarity">
    <text evidence="1">Belongs to the 'phage' integrase family.</text>
</comment>
<dbReference type="InterPro" id="IPR010998">
    <property type="entry name" value="Integrase_recombinase_N"/>
</dbReference>
<dbReference type="PROSITE" id="PS51898">
    <property type="entry name" value="TYR_RECOMBINASE"/>
    <property type="match status" value="1"/>
</dbReference>
<evidence type="ECO:0000259" key="6">
    <source>
        <dbReference type="PROSITE" id="PS51898"/>
    </source>
</evidence>
<dbReference type="Pfam" id="PF00589">
    <property type="entry name" value="Phage_integrase"/>
    <property type="match status" value="1"/>
</dbReference>
<dbReference type="Proteomes" id="UP000032309">
    <property type="component" value="Unassembled WGS sequence"/>
</dbReference>
<dbReference type="PANTHER" id="PTHR30629:SF2">
    <property type="entry name" value="PROPHAGE INTEGRASE INTS-RELATED"/>
    <property type="match status" value="1"/>
</dbReference>
<dbReference type="CDD" id="cd00796">
    <property type="entry name" value="INT_Rci_Hp1_C"/>
    <property type="match status" value="1"/>
</dbReference>